<reference evidence="2 3" key="1">
    <citation type="submission" date="2019-06" db="EMBL/GenBank/DDBJ databases">
        <title>A chromosome-scale genome assembly of the European perch, Perca fluviatilis.</title>
        <authorList>
            <person name="Roques C."/>
            <person name="Zahm M."/>
            <person name="Cabau C."/>
            <person name="Klopp C."/>
            <person name="Bouchez O."/>
            <person name="Donnadieu C."/>
            <person name="Kuhl H."/>
            <person name="Gislard M."/>
            <person name="Guendouz S."/>
            <person name="Journot L."/>
            <person name="Haffray P."/>
            <person name="Bestin A."/>
            <person name="Morvezen R."/>
            <person name="Feron R."/>
            <person name="Wen M."/>
            <person name="Jouanno E."/>
            <person name="Herpin A."/>
            <person name="Schartl M."/>
            <person name="Postlethwait J."/>
            <person name="Schaerlinger B."/>
            <person name="Chardard D."/>
            <person name="Lecocq T."/>
            <person name="Poncet C."/>
            <person name="Jaffrelo L."/>
            <person name="Lampietro C."/>
            <person name="Guiguen Y."/>
        </authorList>
    </citation>
    <scope>NUCLEOTIDE SEQUENCE [LARGE SCALE GENOMIC DNA]</scope>
    <source>
        <tissue evidence="2">Blood</tissue>
    </source>
</reference>
<name>A0A6A5EQ67_PERFL</name>
<keyword evidence="3" id="KW-1185">Reference proteome</keyword>
<organism evidence="2 3">
    <name type="scientific">Perca fluviatilis</name>
    <name type="common">European perch</name>
    <dbReference type="NCBI Taxonomy" id="8168"/>
    <lineage>
        <taxon>Eukaryota</taxon>
        <taxon>Metazoa</taxon>
        <taxon>Chordata</taxon>
        <taxon>Craniata</taxon>
        <taxon>Vertebrata</taxon>
        <taxon>Euteleostomi</taxon>
        <taxon>Actinopterygii</taxon>
        <taxon>Neopterygii</taxon>
        <taxon>Teleostei</taxon>
        <taxon>Neoteleostei</taxon>
        <taxon>Acanthomorphata</taxon>
        <taxon>Eupercaria</taxon>
        <taxon>Perciformes</taxon>
        <taxon>Percoidei</taxon>
        <taxon>Percidae</taxon>
        <taxon>Percinae</taxon>
        <taxon>Perca</taxon>
    </lineage>
</organism>
<evidence type="ECO:0000313" key="2">
    <source>
        <dbReference type="EMBL" id="KAF1378004.1"/>
    </source>
</evidence>
<feature type="compositionally biased region" description="Acidic residues" evidence="1">
    <location>
        <begin position="108"/>
        <end position="120"/>
    </location>
</feature>
<proteinExistence type="predicted"/>
<dbReference type="EMBL" id="VHII01000017">
    <property type="protein sequence ID" value="KAF1378004.1"/>
    <property type="molecule type" value="Genomic_DNA"/>
</dbReference>
<protein>
    <submittedName>
        <fullName evidence="2">Uncharacterized protein</fullName>
    </submittedName>
</protein>
<sequence length="169" mass="17860">MSGVHGTDASFSRFESQVPVQEACGPSDPGPTEAGRCQRRDPGLHQEPAELQHEDLVAADFRPTLPPRIRPETSRSCSDPAGGPRGPEEGQAACAAGGGGAAAPAGDGGEDGDSGGETGEDERTSQSSEREKRDRQAEDGLREDGSAVQVNRETDRQKMVSEKMDQLFR</sequence>
<feature type="compositionally biased region" description="Basic and acidic residues" evidence="1">
    <location>
        <begin position="152"/>
        <end position="169"/>
    </location>
</feature>
<gene>
    <name evidence="2" type="ORF">PFLUV_G00206720</name>
</gene>
<dbReference type="Proteomes" id="UP000465112">
    <property type="component" value="Chromosome 17"/>
</dbReference>
<feature type="compositionally biased region" description="Basic and acidic residues" evidence="1">
    <location>
        <begin position="36"/>
        <end position="56"/>
    </location>
</feature>
<evidence type="ECO:0000313" key="3">
    <source>
        <dbReference type="Proteomes" id="UP000465112"/>
    </source>
</evidence>
<feature type="compositionally biased region" description="Basic and acidic residues" evidence="1">
    <location>
        <begin position="121"/>
        <end position="145"/>
    </location>
</feature>
<evidence type="ECO:0000256" key="1">
    <source>
        <dbReference type="SAM" id="MobiDB-lite"/>
    </source>
</evidence>
<feature type="compositionally biased region" description="Polar residues" evidence="1">
    <location>
        <begin position="9"/>
        <end position="19"/>
    </location>
</feature>
<accession>A0A6A5EQ67</accession>
<dbReference type="AlphaFoldDB" id="A0A6A5EQ67"/>
<feature type="region of interest" description="Disordered" evidence="1">
    <location>
        <begin position="1"/>
        <end position="169"/>
    </location>
</feature>
<comment type="caution">
    <text evidence="2">The sequence shown here is derived from an EMBL/GenBank/DDBJ whole genome shotgun (WGS) entry which is preliminary data.</text>
</comment>